<gene>
    <name evidence="3" type="ORF">HYT38_00175</name>
    <name evidence="4" type="ORF">HYV66_00665</name>
</gene>
<feature type="compositionally biased region" description="Gly residues" evidence="1">
    <location>
        <begin position="400"/>
        <end position="418"/>
    </location>
</feature>
<feature type="chain" id="PRO_5036661076" evidence="2">
    <location>
        <begin position="26"/>
        <end position="598"/>
    </location>
</feature>
<keyword evidence="2" id="KW-0732">Signal</keyword>
<proteinExistence type="predicted"/>
<reference evidence="4" key="1">
    <citation type="submission" date="2020-07" db="EMBL/GenBank/DDBJ databases">
        <title>Huge and variable diversity of episymbiotic CPR bacteria and DPANN archaea in groundwater ecosystems.</title>
        <authorList>
            <person name="He C.Y."/>
            <person name="Keren R."/>
            <person name="Whittaker M."/>
            <person name="Farag I.F."/>
            <person name="Doudna J."/>
            <person name="Cate J.H.D."/>
            <person name="Banfield J.F."/>
        </authorList>
    </citation>
    <scope>NUCLEOTIDE SEQUENCE</scope>
    <source>
        <strain evidence="3">NC_groundwater_191_Ag_S-0.1um_45_8</strain>
        <strain evidence="4">NC_groundwater_418_Ag_B-0.1um_45_10</strain>
    </source>
</reference>
<organism evidence="4 5">
    <name type="scientific">Candidatus Sungiibacteriota bacterium</name>
    <dbReference type="NCBI Taxonomy" id="2750080"/>
    <lineage>
        <taxon>Bacteria</taxon>
        <taxon>Candidatus Sungiibacteriota</taxon>
    </lineage>
</organism>
<dbReference type="Proteomes" id="UP000786662">
    <property type="component" value="Unassembled WGS sequence"/>
</dbReference>
<evidence type="ECO:0000256" key="2">
    <source>
        <dbReference type="SAM" id="SignalP"/>
    </source>
</evidence>
<feature type="region of interest" description="Disordered" evidence="1">
    <location>
        <begin position="462"/>
        <end position="582"/>
    </location>
</feature>
<feature type="compositionally biased region" description="Pro residues" evidence="1">
    <location>
        <begin position="566"/>
        <end position="581"/>
    </location>
</feature>
<dbReference type="EMBL" id="JACOYY010000005">
    <property type="protein sequence ID" value="MBI2052082.1"/>
    <property type="molecule type" value="Genomic_DNA"/>
</dbReference>
<dbReference type="Proteomes" id="UP000709672">
    <property type="component" value="Unassembled WGS sequence"/>
</dbReference>
<evidence type="ECO:0000256" key="1">
    <source>
        <dbReference type="SAM" id="MobiDB-lite"/>
    </source>
</evidence>
<feature type="region of interest" description="Disordered" evidence="1">
    <location>
        <begin position="394"/>
        <end position="449"/>
    </location>
</feature>
<feature type="compositionally biased region" description="Gly residues" evidence="1">
    <location>
        <begin position="437"/>
        <end position="446"/>
    </location>
</feature>
<dbReference type="AlphaFoldDB" id="A0A931YD97"/>
<accession>A0A931YD97</accession>
<comment type="caution">
    <text evidence="4">The sequence shown here is derived from an EMBL/GenBank/DDBJ whole genome shotgun (WGS) entry which is preliminary data.</text>
</comment>
<name>A0A931YD97_9BACT</name>
<feature type="signal peptide" evidence="2">
    <location>
        <begin position="1"/>
        <end position="25"/>
    </location>
</feature>
<evidence type="ECO:0000313" key="4">
    <source>
        <dbReference type="EMBL" id="MBI2465727.1"/>
    </source>
</evidence>
<dbReference type="EMBL" id="JACPHQ010000007">
    <property type="protein sequence ID" value="MBI2465727.1"/>
    <property type="molecule type" value="Genomic_DNA"/>
</dbReference>
<feature type="compositionally biased region" description="Gly residues" evidence="1">
    <location>
        <begin position="521"/>
        <end position="532"/>
    </location>
</feature>
<evidence type="ECO:0000313" key="5">
    <source>
        <dbReference type="Proteomes" id="UP000709672"/>
    </source>
</evidence>
<sequence length="598" mass="64625">MKKYLYIFACLTVVLALAAAYKVNAQKVSFPVAELGNCANEAECKTFCDDPANISQCVDFAEKNNLMSPQEVSRAKKFIKAGAKGPGGCRGEAECSNYCEDIGHIDECLSFAERTGLIDEVEVAEARKVSKILKEGGSLPGGCKNKAQCETYCNDFDHAEECFDFASKSGFIPEEELGEARKAVDAIKKGNRPPGGCKNKAECESFCSDPNNIEECFTFAEKAGFIPPEEIEQARKVIPLMKAGKMPGGCKNKNECEAYCEDEANMEVCANFAIEAGFMAPEEAEMFRKTGGKGPGGCRGRQCEDFCNDSANQEQCFNFASEHGLIPPEELEQMKEGFQQFREGIESAPEEVVDCLRSSLGSEKFDKLQSGQTMPGPQMGEAMRNCFEDFGRSQFEGGEGEGFGPPEGFEGGFNEGGFGPPPGVSPEDFEKFKQEGGFPGGEGGGFPSKEEMERFQSEGFEQFRGGEGEGFGPEGFNPQDFENGRPSPDQIQGIIQQRTKEIIQQRTQEQMQKFGAPSGAGDFGPSGTGGGFNQDQPSKFQGQFPLGGFEQFNPQSGSGDGGGQFSPPPPPSDSGQLPPPTSSAWQVVLFPLLNLLEK</sequence>
<protein>
    <submittedName>
        <fullName evidence="4">Uncharacterized protein</fullName>
    </submittedName>
</protein>
<evidence type="ECO:0000313" key="3">
    <source>
        <dbReference type="EMBL" id="MBI2052082.1"/>
    </source>
</evidence>